<dbReference type="InterPro" id="IPR001611">
    <property type="entry name" value="Leu-rich_rpt"/>
</dbReference>
<organism evidence="2 3">
    <name type="scientific">Paralvinella palmiformis</name>
    <dbReference type="NCBI Taxonomy" id="53620"/>
    <lineage>
        <taxon>Eukaryota</taxon>
        <taxon>Metazoa</taxon>
        <taxon>Spiralia</taxon>
        <taxon>Lophotrochozoa</taxon>
        <taxon>Annelida</taxon>
        <taxon>Polychaeta</taxon>
        <taxon>Sedentaria</taxon>
        <taxon>Canalipalpata</taxon>
        <taxon>Terebellida</taxon>
        <taxon>Terebelliformia</taxon>
        <taxon>Alvinellidae</taxon>
        <taxon>Paralvinella</taxon>
    </lineage>
</organism>
<reference evidence="2" key="1">
    <citation type="journal article" date="2023" name="Mol. Biol. Evol.">
        <title>Third-Generation Sequencing Reveals the Adaptive Role of the Epigenome in Three Deep-Sea Polychaetes.</title>
        <authorList>
            <person name="Perez M."/>
            <person name="Aroh O."/>
            <person name="Sun Y."/>
            <person name="Lan Y."/>
            <person name="Juniper S.K."/>
            <person name="Young C.R."/>
            <person name="Angers B."/>
            <person name="Qian P.Y."/>
        </authorList>
    </citation>
    <scope>NUCLEOTIDE SEQUENCE</scope>
    <source>
        <strain evidence="2">P08H-3</strain>
    </source>
</reference>
<comment type="caution">
    <text evidence="2">The sequence shown here is derived from an EMBL/GenBank/DDBJ whole genome shotgun (WGS) entry which is preliminary data.</text>
</comment>
<evidence type="ECO:0000313" key="2">
    <source>
        <dbReference type="EMBL" id="KAK2142721.1"/>
    </source>
</evidence>
<dbReference type="AlphaFoldDB" id="A0AAD9MT01"/>
<evidence type="ECO:0000313" key="3">
    <source>
        <dbReference type="Proteomes" id="UP001208570"/>
    </source>
</evidence>
<feature type="region of interest" description="Disordered" evidence="1">
    <location>
        <begin position="116"/>
        <end position="145"/>
    </location>
</feature>
<dbReference type="SMART" id="SM00368">
    <property type="entry name" value="LRR_RI"/>
    <property type="match status" value="5"/>
</dbReference>
<gene>
    <name evidence="2" type="ORF">LSH36_922g02043</name>
</gene>
<feature type="compositionally biased region" description="Polar residues" evidence="1">
    <location>
        <begin position="126"/>
        <end position="139"/>
    </location>
</feature>
<dbReference type="Pfam" id="PF13516">
    <property type="entry name" value="LRR_6"/>
    <property type="match status" value="4"/>
</dbReference>
<evidence type="ECO:0000256" key="1">
    <source>
        <dbReference type="SAM" id="MobiDB-lite"/>
    </source>
</evidence>
<dbReference type="SUPFAM" id="SSF52047">
    <property type="entry name" value="RNI-like"/>
    <property type="match status" value="1"/>
</dbReference>
<name>A0AAD9MT01_9ANNE</name>
<dbReference type="InterPro" id="IPR032675">
    <property type="entry name" value="LRR_dom_sf"/>
</dbReference>
<protein>
    <submittedName>
        <fullName evidence="2">Uncharacterized protein</fullName>
    </submittedName>
</protein>
<dbReference type="EMBL" id="JAODUP010000922">
    <property type="protein sequence ID" value="KAK2142721.1"/>
    <property type="molecule type" value="Genomic_DNA"/>
</dbReference>
<accession>A0AAD9MT01</accession>
<proteinExistence type="predicted"/>
<dbReference type="Proteomes" id="UP001208570">
    <property type="component" value="Unassembled WGS sequence"/>
</dbReference>
<keyword evidence="3" id="KW-1185">Reference proteome</keyword>
<dbReference type="InterPro" id="IPR052394">
    <property type="entry name" value="LRR-containing"/>
</dbReference>
<sequence>MNHLRHCRETINIRDYRPRIDIVPFTLTVAMTTNAASTKRVKGSRATAPNPTSQSPIVIPIDKVYFMPHGVFLIGKKGLAMNGCTQSMTSGVTCDMDTMSASRCSTSEAVSRVGTSTPYLGRDGQISHSNSPVQETPVTRTAEEQGRDDRVIQYELACSELGIVPSSYVERVLWNGWPEVAMASHGLGSKGTQVKKLDLSDNNTEGAGAQALAQMLSINVAITELDLSGNNIDEDGNTLSKKAVEYVQYFIDLDVSWNGFGLEGCQTLEESLKKNKTLLDLDLSANRVHSEGAACIFRALQKNTSLEILKLNKNPLTAQAATLLIKAIGKMKHDVFKELQIEEAQKRHEEVKLEERLLRLRQADVNKTETMDKNNDEHYVIEINNSRDDENDPHLLDKNNLAQTTLTDDLKNNPMYQMHG</sequence>
<dbReference type="PANTHER" id="PTHR24114">
    <property type="entry name" value="LEUCINE RICH REPEAT FAMILY PROTEIN"/>
    <property type="match status" value="1"/>
</dbReference>
<dbReference type="Gene3D" id="3.80.10.10">
    <property type="entry name" value="Ribonuclease Inhibitor"/>
    <property type="match status" value="2"/>
</dbReference>
<dbReference type="PANTHER" id="PTHR24114:SF2">
    <property type="entry name" value="F-BOX DOMAIN-CONTAINING PROTEIN-RELATED"/>
    <property type="match status" value="1"/>
</dbReference>